<dbReference type="STRING" id="126156.SAMN05421670_3035"/>
<dbReference type="EMBL" id="FOXU01000006">
    <property type="protein sequence ID" value="SFQ62252.1"/>
    <property type="molecule type" value="Genomic_DNA"/>
</dbReference>
<reference evidence="2" key="1">
    <citation type="submission" date="2016-10" db="EMBL/GenBank/DDBJ databases">
        <authorList>
            <person name="Varghese N."/>
            <person name="Submissions S."/>
        </authorList>
    </citation>
    <scope>NUCLEOTIDE SEQUENCE [LARGE SCALE GENOMIC DNA]</scope>
    <source>
        <strain evidence="2">DSM 11706</strain>
    </source>
</reference>
<gene>
    <name evidence="1" type="ORF">SAMN05421670_3035</name>
</gene>
<dbReference type="RefSeq" id="WP_093537710.1">
    <property type="nucleotide sequence ID" value="NZ_FOXU01000006.1"/>
</dbReference>
<accession>A0A1I6A0Q1</accession>
<sequence length="132" mass="15400">MNENFIILEMFQHEVSCCCPGQKHKHMIEFHPSDVWTIIDEQKYDDSLGWHFLVTVNGEFQFLIQVDDIEELSNEGRISSLMDLELKMMHLNFKVNESLDQHDEEAFTLFANELSNVQKIMENGYSSLGIEA</sequence>
<organism evidence="1 2">
    <name type="scientific">Psychrobacillus psychrotolerans</name>
    <dbReference type="NCBI Taxonomy" id="126156"/>
    <lineage>
        <taxon>Bacteria</taxon>
        <taxon>Bacillati</taxon>
        <taxon>Bacillota</taxon>
        <taxon>Bacilli</taxon>
        <taxon>Bacillales</taxon>
        <taxon>Bacillaceae</taxon>
        <taxon>Psychrobacillus</taxon>
    </lineage>
</organism>
<evidence type="ECO:0000313" key="2">
    <source>
        <dbReference type="Proteomes" id="UP000198734"/>
    </source>
</evidence>
<evidence type="ECO:0008006" key="3">
    <source>
        <dbReference type="Google" id="ProtNLM"/>
    </source>
</evidence>
<evidence type="ECO:0000313" key="1">
    <source>
        <dbReference type="EMBL" id="SFQ62252.1"/>
    </source>
</evidence>
<proteinExistence type="predicted"/>
<protein>
    <recommendedName>
        <fullName evidence="3">IDEAL domain-containing protein</fullName>
    </recommendedName>
</protein>
<keyword evidence="2" id="KW-1185">Reference proteome</keyword>
<dbReference type="Proteomes" id="UP000198734">
    <property type="component" value="Unassembled WGS sequence"/>
</dbReference>
<dbReference type="OrthoDB" id="2867457at2"/>
<dbReference type="AlphaFoldDB" id="A0A1I6A0Q1"/>
<name>A0A1I6A0Q1_9BACI</name>